<evidence type="ECO:0000256" key="1">
    <source>
        <dbReference type="ARBA" id="ARBA00004141"/>
    </source>
</evidence>
<keyword evidence="7" id="KW-1185">Reference proteome</keyword>
<dbReference type="Pfam" id="PF04932">
    <property type="entry name" value="Wzy_C"/>
    <property type="match status" value="1"/>
</dbReference>
<dbReference type="AlphaFoldDB" id="A0A2S0WJA9"/>
<comment type="subcellular location">
    <subcellularLocation>
        <location evidence="1">Membrane</location>
        <topology evidence="1">Multi-pass membrane protein</topology>
    </subcellularLocation>
</comment>
<dbReference type="InterPro" id="IPR007016">
    <property type="entry name" value="O-antigen_ligase-rel_domated"/>
</dbReference>
<evidence type="ECO:0000256" key="3">
    <source>
        <dbReference type="ARBA" id="ARBA00022989"/>
    </source>
</evidence>
<organism evidence="6 7">
    <name type="scientific">Aeromicrobium chenweiae</name>
    <dbReference type="NCBI Taxonomy" id="2079793"/>
    <lineage>
        <taxon>Bacteria</taxon>
        <taxon>Bacillati</taxon>
        <taxon>Actinomycetota</taxon>
        <taxon>Actinomycetes</taxon>
        <taxon>Propionibacteriales</taxon>
        <taxon>Nocardioidaceae</taxon>
        <taxon>Aeromicrobium</taxon>
    </lineage>
</organism>
<dbReference type="GO" id="GO:0016020">
    <property type="term" value="C:membrane"/>
    <property type="evidence" value="ECO:0007669"/>
    <property type="project" value="UniProtKB-SubCell"/>
</dbReference>
<name>A0A2S0WJA9_9ACTN</name>
<evidence type="ECO:0000256" key="4">
    <source>
        <dbReference type="ARBA" id="ARBA00023136"/>
    </source>
</evidence>
<dbReference type="InterPro" id="IPR051533">
    <property type="entry name" value="WaaL-like"/>
</dbReference>
<keyword evidence="3" id="KW-1133">Transmembrane helix</keyword>
<dbReference type="PANTHER" id="PTHR37422:SF13">
    <property type="entry name" value="LIPOPOLYSACCHARIDE BIOSYNTHESIS PROTEIN PA4999-RELATED"/>
    <property type="match status" value="1"/>
</dbReference>
<dbReference type="OrthoDB" id="5243524at2"/>
<proteinExistence type="predicted"/>
<dbReference type="EMBL" id="CP026952">
    <property type="protein sequence ID" value="AWB91428.1"/>
    <property type="molecule type" value="Genomic_DNA"/>
</dbReference>
<evidence type="ECO:0000256" key="2">
    <source>
        <dbReference type="ARBA" id="ARBA00022692"/>
    </source>
</evidence>
<accession>A0A5F2EMV3</accession>
<gene>
    <name evidence="6" type="ORF">C3E78_03890</name>
</gene>
<accession>A0A2S0WJA9</accession>
<dbReference type="Proteomes" id="UP000244384">
    <property type="component" value="Chromosome"/>
</dbReference>
<dbReference type="KEGG" id="aez:C3E78_03890"/>
<keyword evidence="4" id="KW-0472">Membrane</keyword>
<feature type="domain" description="O-antigen ligase-related" evidence="5">
    <location>
        <begin position="222"/>
        <end position="348"/>
    </location>
</feature>
<evidence type="ECO:0000313" key="7">
    <source>
        <dbReference type="Proteomes" id="UP000244384"/>
    </source>
</evidence>
<evidence type="ECO:0000313" key="6">
    <source>
        <dbReference type="EMBL" id="AWB91428.1"/>
    </source>
</evidence>
<sequence length="441" mass="46610">MTLMRTRVDAVNVLTVILVVLIALPSRLTFAPLGGAGAPALVMGLGCFVWWAYDHVQRVAPAQVGRQPVRLAMLITIGCFLVSYVVAMTRAIDPAESSTANLGMVSLFSWSGLLLLANDGVQSRERLEVLIRRVVFAGGAVATLGVIQFLTGQAWVDRISVPGLSVNAALSGIFERSGFSRPAGTAIHPIEFGAVITMILPIAINMALTDWTRGAVRRWYPVLAIALAVVLSISRSAILSAVVALLVLAVAWAPSTRRRALLIVAAFMGLVCLTIPGLLGTITGLFTKIGDDSSAKSRTGSYDIAAQFIERSPVFGRGFSTFLPKYRVLDNQYLGLAIEVGIVGLVAVLALFYVAYACARRVRVIGTDEHIRQTGQSLAAAVCAGAVGLALYDGFGFPMATGVLFLVLGMAGAALRLARPSEAGGAPGPRSEEVVPEFQGW</sequence>
<dbReference type="PANTHER" id="PTHR37422">
    <property type="entry name" value="TEICHURONIC ACID BIOSYNTHESIS PROTEIN TUAE"/>
    <property type="match status" value="1"/>
</dbReference>
<protein>
    <recommendedName>
        <fullName evidence="5">O-antigen ligase-related domain-containing protein</fullName>
    </recommendedName>
</protein>
<dbReference type="RefSeq" id="WP_108577074.1">
    <property type="nucleotide sequence ID" value="NZ_CP026952.1"/>
</dbReference>
<keyword evidence="2" id="KW-0812">Transmembrane</keyword>
<evidence type="ECO:0000259" key="5">
    <source>
        <dbReference type="Pfam" id="PF04932"/>
    </source>
</evidence>
<reference evidence="7" key="1">
    <citation type="submission" date="2018-01" db="EMBL/GenBank/DDBJ databases">
        <authorList>
            <person name="Li J."/>
        </authorList>
    </citation>
    <scope>NUCLEOTIDE SEQUENCE [LARGE SCALE GENOMIC DNA]</scope>
    <source>
        <strain evidence="7">592</strain>
    </source>
</reference>